<proteinExistence type="predicted"/>
<dbReference type="InParanoid" id="M4BVX8"/>
<dbReference type="AlphaFoldDB" id="M4BVX8"/>
<protein>
    <submittedName>
        <fullName evidence="1">Uncharacterized protein</fullName>
    </submittedName>
</protein>
<reference evidence="1" key="2">
    <citation type="submission" date="2015-06" db="UniProtKB">
        <authorList>
            <consortium name="EnsemblProtists"/>
        </authorList>
    </citation>
    <scope>IDENTIFICATION</scope>
    <source>
        <strain evidence="1">Emoy2</strain>
    </source>
</reference>
<dbReference type="EMBL" id="JH597990">
    <property type="status" value="NOT_ANNOTATED_CDS"/>
    <property type="molecule type" value="Genomic_DNA"/>
</dbReference>
<dbReference type="HOGENOM" id="CLU_2799403_0_0_1"/>
<accession>M4BVX8</accession>
<organism evidence="1 2">
    <name type="scientific">Hyaloperonospora arabidopsidis (strain Emoy2)</name>
    <name type="common">Downy mildew agent</name>
    <name type="synonym">Peronospora arabidopsidis</name>
    <dbReference type="NCBI Taxonomy" id="559515"/>
    <lineage>
        <taxon>Eukaryota</taxon>
        <taxon>Sar</taxon>
        <taxon>Stramenopiles</taxon>
        <taxon>Oomycota</taxon>
        <taxon>Peronosporomycetes</taxon>
        <taxon>Peronosporales</taxon>
        <taxon>Peronosporaceae</taxon>
        <taxon>Hyaloperonospora</taxon>
    </lineage>
</organism>
<name>M4BVX8_HYAAE</name>
<evidence type="ECO:0000313" key="2">
    <source>
        <dbReference type="Proteomes" id="UP000011713"/>
    </source>
</evidence>
<sequence>MKVVAFRASRASSGFRARRRPVFRSGSEDSGVRDCFTNHTGAKSFSVSRASSVSRPRPRFCVAPTSSA</sequence>
<dbReference type="VEuPathDB" id="FungiDB:HpaG810679"/>
<evidence type="ECO:0000313" key="1">
    <source>
        <dbReference type="EnsemblProtists" id="HpaP810679"/>
    </source>
</evidence>
<dbReference type="EnsemblProtists" id="HpaT810679">
    <property type="protein sequence ID" value="HpaP810679"/>
    <property type="gene ID" value="HpaG810679"/>
</dbReference>
<keyword evidence="2" id="KW-1185">Reference proteome</keyword>
<reference evidence="2" key="1">
    <citation type="journal article" date="2010" name="Science">
        <title>Signatures of adaptation to obligate biotrophy in the Hyaloperonospora arabidopsidis genome.</title>
        <authorList>
            <person name="Baxter L."/>
            <person name="Tripathy S."/>
            <person name="Ishaque N."/>
            <person name="Boot N."/>
            <person name="Cabral A."/>
            <person name="Kemen E."/>
            <person name="Thines M."/>
            <person name="Ah-Fong A."/>
            <person name="Anderson R."/>
            <person name="Badejoko W."/>
            <person name="Bittner-Eddy P."/>
            <person name="Boore J.L."/>
            <person name="Chibucos M.C."/>
            <person name="Coates M."/>
            <person name="Dehal P."/>
            <person name="Delehaunty K."/>
            <person name="Dong S."/>
            <person name="Downton P."/>
            <person name="Dumas B."/>
            <person name="Fabro G."/>
            <person name="Fronick C."/>
            <person name="Fuerstenberg S.I."/>
            <person name="Fulton L."/>
            <person name="Gaulin E."/>
            <person name="Govers F."/>
            <person name="Hughes L."/>
            <person name="Humphray S."/>
            <person name="Jiang R.H."/>
            <person name="Judelson H."/>
            <person name="Kamoun S."/>
            <person name="Kyung K."/>
            <person name="Meijer H."/>
            <person name="Minx P."/>
            <person name="Morris P."/>
            <person name="Nelson J."/>
            <person name="Phuntumart V."/>
            <person name="Qutob D."/>
            <person name="Rehmany A."/>
            <person name="Rougon-Cardoso A."/>
            <person name="Ryden P."/>
            <person name="Torto-Alalibo T."/>
            <person name="Studholme D."/>
            <person name="Wang Y."/>
            <person name="Win J."/>
            <person name="Wood J."/>
            <person name="Clifton S.W."/>
            <person name="Rogers J."/>
            <person name="Van den Ackerveken G."/>
            <person name="Jones J.D."/>
            <person name="McDowell J.M."/>
            <person name="Beynon J."/>
            <person name="Tyler B.M."/>
        </authorList>
    </citation>
    <scope>NUCLEOTIDE SEQUENCE [LARGE SCALE GENOMIC DNA]</scope>
    <source>
        <strain evidence="2">Emoy2</strain>
    </source>
</reference>
<dbReference type="Proteomes" id="UP000011713">
    <property type="component" value="Unassembled WGS sequence"/>
</dbReference>